<dbReference type="OrthoDB" id="5577658at2759"/>
<dbReference type="Proteomes" id="UP000789570">
    <property type="component" value="Unassembled WGS sequence"/>
</dbReference>
<dbReference type="EMBL" id="CAJVPQ010012668">
    <property type="protein sequence ID" value="CAG8732644.1"/>
    <property type="molecule type" value="Genomic_DNA"/>
</dbReference>
<dbReference type="PANTHER" id="PTHR33266:SF1">
    <property type="entry name" value="F-BOX DOMAIN-CONTAINING PROTEIN"/>
    <property type="match status" value="1"/>
</dbReference>
<protein>
    <submittedName>
        <fullName evidence="1">10369_t:CDS:1</fullName>
    </submittedName>
</protein>
<name>A0A9N9IEV6_9GLOM</name>
<dbReference type="AlphaFoldDB" id="A0A9N9IEV6"/>
<reference evidence="1" key="1">
    <citation type="submission" date="2021-06" db="EMBL/GenBank/DDBJ databases">
        <authorList>
            <person name="Kallberg Y."/>
            <person name="Tangrot J."/>
            <person name="Rosling A."/>
        </authorList>
    </citation>
    <scope>NUCLEOTIDE SEQUENCE</scope>
    <source>
        <strain evidence="1">UK204</strain>
    </source>
</reference>
<accession>A0A9N9IEV6</accession>
<organism evidence="1 2">
    <name type="scientific">Funneliformis caledonium</name>
    <dbReference type="NCBI Taxonomy" id="1117310"/>
    <lineage>
        <taxon>Eukaryota</taxon>
        <taxon>Fungi</taxon>
        <taxon>Fungi incertae sedis</taxon>
        <taxon>Mucoromycota</taxon>
        <taxon>Glomeromycotina</taxon>
        <taxon>Glomeromycetes</taxon>
        <taxon>Glomerales</taxon>
        <taxon>Glomeraceae</taxon>
        <taxon>Funneliformis</taxon>
    </lineage>
</organism>
<evidence type="ECO:0000313" key="1">
    <source>
        <dbReference type="EMBL" id="CAG8732644.1"/>
    </source>
</evidence>
<evidence type="ECO:0000313" key="2">
    <source>
        <dbReference type="Proteomes" id="UP000789570"/>
    </source>
</evidence>
<comment type="caution">
    <text evidence="1">The sequence shown here is derived from an EMBL/GenBank/DDBJ whole genome shotgun (WGS) entry which is preliminary data.</text>
</comment>
<dbReference type="PANTHER" id="PTHR33266">
    <property type="entry name" value="CHROMOSOME 15, WHOLE GENOME SHOTGUN SEQUENCE"/>
    <property type="match status" value="1"/>
</dbReference>
<sequence length="545" mass="62135">SDSFPLRSFKIADLILKEPETDYPRYEALSRFIAYICVCYEELVGFLNNVKGEEMESIFHKWYHQQITTDETDDRRLGGKTFWGQISNRMLTIQKEFLAPIGSSSNSAFAKSLKTKINEGDVSIIFAIDEARSLTVLNERLDTVSKIANFLPPSDVLLTPPNAHLIIDVHQRKVDVTIFRAVTSAKCKLMGGVNFEDNIQHNPREIIIRQNMVALWCVRASLLVKPQGELASDLIANCLGVCLGVSPDQKTVFISYFSEPLVAEAAAQIINHHKIKFEKTIEPLLMQKHLPEFIYTYPLTVRQYLTALMLEVSYLKGQINSDSMELLLSGIVFFIHFKVVAQSITKEDLRHFFCRDVALQYQRGQSVIDHGILVLLLNGEFTCILIQMCNYSGSDPNVMFANLVITSQTAGLDMNLDWLYLILYFTLGYKNGMIKNLKVVYDTTSDKAKKTKRQEMLSKSLANENAEVAKSRLDKQIIIGLFGITPDVFPFLNTSEEAELLKKLSKAWTDSMSFAKEDEKEIIKRMMPLVWRNKRMKKDECEEDL</sequence>
<gene>
    <name evidence="1" type="ORF">FCALED_LOCUS15087</name>
</gene>
<proteinExistence type="predicted"/>
<feature type="non-terminal residue" evidence="1">
    <location>
        <position position="1"/>
    </location>
</feature>
<keyword evidence="2" id="KW-1185">Reference proteome</keyword>